<dbReference type="GO" id="GO:0015095">
    <property type="term" value="F:magnesium ion transmembrane transporter activity"/>
    <property type="evidence" value="ECO:0007669"/>
    <property type="project" value="TreeGrafter"/>
</dbReference>
<evidence type="ECO:0000256" key="5">
    <source>
        <dbReference type="ARBA" id="ARBA00022692"/>
    </source>
</evidence>
<keyword evidence="6 9" id="KW-1133">Transmembrane helix</keyword>
<gene>
    <name evidence="10" type="ORF">DAPK24_019400</name>
</gene>
<feature type="compositionally biased region" description="Polar residues" evidence="8">
    <location>
        <begin position="832"/>
        <end position="843"/>
    </location>
</feature>
<evidence type="ECO:0000256" key="3">
    <source>
        <dbReference type="ARBA" id="ARBA00022448"/>
    </source>
</evidence>
<dbReference type="PANTHER" id="PTHR46494">
    <property type="entry name" value="CORA FAMILY METAL ION TRANSPORTER (EUROFUNG)"/>
    <property type="match status" value="1"/>
</dbReference>
<feature type="compositionally biased region" description="Basic residues" evidence="8">
    <location>
        <begin position="146"/>
        <end position="160"/>
    </location>
</feature>
<evidence type="ECO:0000256" key="4">
    <source>
        <dbReference type="ARBA" id="ARBA00022475"/>
    </source>
</evidence>
<feature type="transmembrane region" description="Helical" evidence="9">
    <location>
        <begin position="1096"/>
        <end position="1117"/>
    </location>
</feature>
<accession>A0AAV5R284</accession>
<feature type="region of interest" description="Disordered" evidence="8">
    <location>
        <begin position="34"/>
        <end position="184"/>
    </location>
</feature>
<feature type="compositionally biased region" description="Acidic residues" evidence="8">
    <location>
        <begin position="296"/>
        <end position="322"/>
    </location>
</feature>
<dbReference type="Pfam" id="PF01544">
    <property type="entry name" value="CorA"/>
    <property type="match status" value="1"/>
</dbReference>
<name>A0AAV5R284_PICKL</name>
<feature type="compositionally biased region" description="Basic and acidic residues" evidence="8">
    <location>
        <begin position="348"/>
        <end position="358"/>
    </location>
</feature>
<sequence>MKPQVYDSGDPNLPNLPDTDQILWSDYDDYLSGNVSDESYSTEQSSDHRENDHADRKSVKSLKSMKSVKTLKSNKSKKKPSNSGSFLSKINSRKSESHSRKSSGKSYEKRPNLTFVKDRNSIDYNNALLDSDDDSMDEKFNISNNHKQKRNQNQGSRKHSNTSIGNETDKSINSEQDNLDLSSRERTSSIFSMIRLPRLMTTTRRKSELLNSPSLQYQSKAKSNSSSKNNTPILQPTSAHSFAAGDSGNHRLHPSFSSLPPTAFDEELGDVDAENFYMDRDVSYNTNGVEITNNNDNDDENEDMGNISDDEHEDYDEEEEGDGAANNKNKINAGDNDGYEDNYYENHNFTDEKGDYFSDEHNNMPKAPNIIVSRIKSRNANPESLGHIEIDDKHPRKIMSTDTDYESDFNLPPNTYSFQPESILRKSRTRESGYSSNIPSKLNTNGSDADDEPEAIDENIEESVNNNDVDNDNEYDGGDDEDEENEEIQNENENDDENTQPKHKSKSKRRRAARRRKRRSRKYVGSQSKKERTAWEPGIDLTTTNVFLNSPGSIITVTDYSKTRYRISHYDLYSEMNPKYSKFSEDDTILSAHDFDEAYEEKSPEFNEYIEYMNKVSDSHYEVEEAIKNKPAWSQVRWINVNGLSWEAISIIGKKYNLHPLSVEDLVDIPQRTKMDIYHQHLFVVMPLLKLLKVRRYSDDNDETYFLRLRQKIRNYMNEDELDKTRGEQLRTSESNTRPTHSNSTTQSTPQPPAYVGPTSAANGDSQPNSQSQSSSQDSNLKEIDTESTYPAPKIITKTIATKEQLRREFSRSSTKSQYPSQNLLQEKLDQRSNNPNFTQSGINDRILPRSSRTMKKSMDYNTVEEHKLAVEIERASPGRRLTDLTFIKPKTGRYKSRMDKIDKMRPLMSKSLAVGVEQVSVYLTSDGTVLSFFEHSAMEIERAILSRLSAEYTILRETCKSSILFHSILDANVDLLYPVVTAYTRILNEKEVEILTAVLPDLQHTQELHLMLNELAILKNSILPISSLITQLKDVSIDINSKFIDESCKLYLADIGDHLLAFIDEINSMSSTIENLIDLIFNTLSVETNNSMQQLSLVTVLFLPLTFWAGYFGMNFKIFGNLDYSVSFFWKLAIPFTACMMILVMRNSVWRALLRIMALFQNGWYHLQNMINNNDDEKSSRFRRHNFDANKFKKFRRKSRKNE</sequence>
<evidence type="ECO:0000256" key="6">
    <source>
        <dbReference type="ARBA" id="ARBA00022989"/>
    </source>
</evidence>
<feature type="compositionally biased region" description="Basic and acidic residues" evidence="8">
    <location>
        <begin position="45"/>
        <end position="58"/>
    </location>
</feature>
<feature type="compositionally biased region" description="Basic and acidic residues" evidence="8">
    <location>
        <begin position="106"/>
        <end position="121"/>
    </location>
</feature>
<feature type="region of interest" description="Disordered" evidence="8">
    <location>
        <begin position="204"/>
        <end position="265"/>
    </location>
</feature>
<dbReference type="SUPFAM" id="SSF144083">
    <property type="entry name" value="Magnesium transport protein CorA, transmembrane region"/>
    <property type="match status" value="1"/>
</dbReference>
<keyword evidence="11" id="KW-1185">Reference proteome</keyword>
<feature type="compositionally biased region" description="Polar residues" evidence="8">
    <location>
        <begin position="209"/>
        <end position="218"/>
    </location>
</feature>
<protein>
    <recommendedName>
        <fullName evidence="12">Magnesium transport protein CorA</fullName>
    </recommendedName>
</protein>
<dbReference type="Proteomes" id="UP001378960">
    <property type="component" value="Unassembled WGS sequence"/>
</dbReference>
<evidence type="ECO:0000256" key="9">
    <source>
        <dbReference type="SAM" id="Phobius"/>
    </source>
</evidence>
<keyword evidence="4" id="KW-1003">Cell membrane</keyword>
<dbReference type="GO" id="GO:0000287">
    <property type="term" value="F:magnesium ion binding"/>
    <property type="evidence" value="ECO:0007669"/>
    <property type="project" value="TreeGrafter"/>
</dbReference>
<feature type="transmembrane region" description="Helical" evidence="9">
    <location>
        <begin position="1129"/>
        <end position="1146"/>
    </location>
</feature>
<evidence type="ECO:0000313" key="11">
    <source>
        <dbReference type="Proteomes" id="UP001378960"/>
    </source>
</evidence>
<dbReference type="GO" id="GO:0005886">
    <property type="term" value="C:plasma membrane"/>
    <property type="evidence" value="ECO:0007669"/>
    <property type="project" value="UniProtKB-SubCell"/>
</dbReference>
<dbReference type="GO" id="GO:0050897">
    <property type="term" value="F:cobalt ion binding"/>
    <property type="evidence" value="ECO:0007669"/>
    <property type="project" value="TreeGrafter"/>
</dbReference>
<reference evidence="10 11" key="1">
    <citation type="journal article" date="2023" name="Elife">
        <title>Identification of key yeast species and microbe-microbe interactions impacting larval growth of Drosophila in the wild.</title>
        <authorList>
            <person name="Mure A."/>
            <person name="Sugiura Y."/>
            <person name="Maeda R."/>
            <person name="Honda K."/>
            <person name="Sakurai N."/>
            <person name="Takahashi Y."/>
            <person name="Watada M."/>
            <person name="Katoh T."/>
            <person name="Gotoh A."/>
            <person name="Gotoh Y."/>
            <person name="Taniguchi I."/>
            <person name="Nakamura K."/>
            <person name="Hayashi T."/>
            <person name="Katayama T."/>
            <person name="Uemura T."/>
            <person name="Hattori Y."/>
        </authorList>
    </citation>
    <scope>NUCLEOTIDE SEQUENCE [LARGE SCALE GENOMIC DNA]</scope>
    <source>
        <strain evidence="10 11">PK-24</strain>
    </source>
</reference>
<feature type="compositionally biased region" description="Low complexity" evidence="8">
    <location>
        <begin position="765"/>
        <end position="779"/>
    </location>
</feature>
<feature type="compositionally biased region" description="Low complexity" evidence="8">
    <location>
        <begin position="219"/>
        <end position="230"/>
    </location>
</feature>
<comment type="caution">
    <text evidence="10">The sequence shown here is derived from an EMBL/GenBank/DDBJ whole genome shotgun (WGS) entry which is preliminary data.</text>
</comment>
<feature type="compositionally biased region" description="Polar residues" evidence="8">
    <location>
        <begin position="231"/>
        <end position="240"/>
    </location>
</feature>
<dbReference type="Gene3D" id="3.30.460.20">
    <property type="entry name" value="CorA soluble domain-like"/>
    <property type="match status" value="1"/>
</dbReference>
<feature type="region of interest" description="Disordered" evidence="8">
    <location>
        <begin position="286"/>
        <end position="358"/>
    </location>
</feature>
<feature type="compositionally biased region" description="Polar residues" evidence="8">
    <location>
        <begin position="432"/>
        <end position="447"/>
    </location>
</feature>
<keyword evidence="3" id="KW-0813">Transport</keyword>
<comment type="subcellular location">
    <subcellularLocation>
        <location evidence="1">Cell membrane</location>
        <topology evidence="1">Multi-pass membrane protein</topology>
    </subcellularLocation>
</comment>
<dbReference type="InterPro" id="IPR045861">
    <property type="entry name" value="CorA_cytoplasmic_dom"/>
</dbReference>
<feature type="compositionally biased region" description="Low complexity" evidence="8">
    <location>
        <begin position="323"/>
        <end position="336"/>
    </location>
</feature>
<keyword evidence="7 9" id="KW-0472">Membrane</keyword>
<feature type="compositionally biased region" description="Polar residues" evidence="8">
    <location>
        <begin position="732"/>
        <end position="749"/>
    </location>
</feature>
<dbReference type="PANTHER" id="PTHR46494:SF1">
    <property type="entry name" value="CORA FAMILY METAL ION TRANSPORTER (EUROFUNG)"/>
    <property type="match status" value="1"/>
</dbReference>
<evidence type="ECO:0000256" key="2">
    <source>
        <dbReference type="ARBA" id="ARBA00009765"/>
    </source>
</evidence>
<dbReference type="AlphaFoldDB" id="A0AAV5R284"/>
<dbReference type="Gene3D" id="1.20.58.340">
    <property type="entry name" value="Magnesium transport protein CorA, transmembrane region"/>
    <property type="match status" value="2"/>
</dbReference>
<dbReference type="InterPro" id="IPR045863">
    <property type="entry name" value="CorA_TM1_TM2"/>
</dbReference>
<comment type="similarity">
    <text evidence="2">Belongs to the CorA metal ion transporter (MIT) (TC 1.A.35) family.</text>
</comment>
<feature type="compositionally biased region" description="Acidic residues" evidence="8">
    <location>
        <begin position="469"/>
        <end position="498"/>
    </location>
</feature>
<feature type="compositionally biased region" description="Acidic residues" evidence="8">
    <location>
        <begin position="448"/>
        <end position="461"/>
    </location>
</feature>
<keyword evidence="5 9" id="KW-0812">Transmembrane</keyword>
<feature type="region of interest" description="Disordered" evidence="8">
    <location>
        <begin position="720"/>
        <end position="844"/>
    </location>
</feature>
<evidence type="ECO:0008006" key="12">
    <source>
        <dbReference type="Google" id="ProtNLM"/>
    </source>
</evidence>
<evidence type="ECO:0000256" key="8">
    <source>
        <dbReference type="SAM" id="MobiDB-lite"/>
    </source>
</evidence>
<evidence type="ECO:0000256" key="1">
    <source>
        <dbReference type="ARBA" id="ARBA00004651"/>
    </source>
</evidence>
<feature type="region of interest" description="Disordered" evidence="8">
    <location>
        <begin position="383"/>
        <end position="535"/>
    </location>
</feature>
<dbReference type="EMBL" id="BTGB01000002">
    <property type="protein sequence ID" value="GMM45365.1"/>
    <property type="molecule type" value="Genomic_DNA"/>
</dbReference>
<evidence type="ECO:0000313" key="10">
    <source>
        <dbReference type="EMBL" id="GMM45365.1"/>
    </source>
</evidence>
<proteinExistence type="inferred from homology"/>
<dbReference type="SUPFAM" id="SSF143865">
    <property type="entry name" value="CorA soluble domain-like"/>
    <property type="match status" value="1"/>
</dbReference>
<dbReference type="InterPro" id="IPR002523">
    <property type="entry name" value="MgTranspt_CorA/ZnTranspt_ZntB"/>
</dbReference>
<evidence type="ECO:0000256" key="7">
    <source>
        <dbReference type="ARBA" id="ARBA00023136"/>
    </source>
</evidence>
<feature type="compositionally biased region" description="Polar residues" evidence="8">
    <location>
        <begin position="812"/>
        <end position="825"/>
    </location>
</feature>
<organism evidence="10 11">
    <name type="scientific">Pichia kluyveri</name>
    <name type="common">Yeast</name>
    <dbReference type="NCBI Taxonomy" id="36015"/>
    <lineage>
        <taxon>Eukaryota</taxon>
        <taxon>Fungi</taxon>
        <taxon>Dikarya</taxon>
        <taxon>Ascomycota</taxon>
        <taxon>Saccharomycotina</taxon>
        <taxon>Pichiomycetes</taxon>
        <taxon>Pichiales</taxon>
        <taxon>Pichiaceae</taxon>
        <taxon>Pichia</taxon>
    </lineage>
</organism>
<feature type="compositionally biased region" description="Low complexity" evidence="8">
    <location>
        <begin position="61"/>
        <end position="71"/>
    </location>
</feature>
<dbReference type="GO" id="GO:0015087">
    <property type="term" value="F:cobalt ion transmembrane transporter activity"/>
    <property type="evidence" value="ECO:0007669"/>
    <property type="project" value="TreeGrafter"/>
</dbReference>
<feature type="compositionally biased region" description="Basic residues" evidence="8">
    <location>
        <begin position="501"/>
        <end position="522"/>
    </location>
</feature>
<feature type="compositionally biased region" description="Polar residues" evidence="8">
    <location>
        <begin position="34"/>
        <end position="44"/>
    </location>
</feature>
<feature type="region of interest" description="Disordered" evidence="8">
    <location>
        <begin position="1"/>
        <end position="21"/>
    </location>
</feature>